<evidence type="ECO:0000313" key="2">
    <source>
        <dbReference type="Proteomes" id="UP000008367"/>
    </source>
</evidence>
<comment type="caution">
    <text evidence="1">The sequence shown here is derived from an EMBL/GenBank/DDBJ whole genome shotgun (WGS) entry which is preliminary data.</text>
</comment>
<feature type="non-terminal residue" evidence="1">
    <location>
        <position position="1"/>
    </location>
</feature>
<name>A0A454D5F0_VIBHA</name>
<accession>A0A454D5F0</accession>
<gene>
    <name evidence="1" type="ORF">VCHENC02_0747</name>
</gene>
<proteinExistence type="predicted"/>
<sequence length="40" mass="4624">DLQNKALSEFSDTGMLQSTQWIYIPPHFLLGFLPLDAEMR</sequence>
<dbReference type="Proteomes" id="UP000008367">
    <property type="component" value="Unassembled WGS sequence"/>
</dbReference>
<dbReference type="AlphaFoldDB" id="A0A454D5F0"/>
<dbReference type="EMBL" id="AJSR01000080">
    <property type="protein sequence ID" value="EKM33856.1"/>
    <property type="molecule type" value="Genomic_DNA"/>
</dbReference>
<protein>
    <submittedName>
        <fullName evidence="1">Uncharacterized protein</fullName>
    </submittedName>
</protein>
<reference evidence="1 2" key="1">
    <citation type="submission" date="2012-10" db="EMBL/GenBank/DDBJ databases">
        <title>Genome sequence of Vibrio Cholerae HENC-02.</title>
        <authorList>
            <person name="Eppinger M."/>
            <person name="Hasan N.A."/>
            <person name="Sengamalay N."/>
            <person name="Hine E."/>
            <person name="Su Q."/>
            <person name="Daugherty S.C."/>
            <person name="Young S."/>
            <person name="Sadzewicz L."/>
            <person name="Tallon L."/>
            <person name="Cebula T.A."/>
            <person name="Ravel J."/>
            <person name="Colwell R.R."/>
        </authorList>
    </citation>
    <scope>NUCLEOTIDE SEQUENCE [LARGE SCALE GENOMIC DNA]</scope>
    <source>
        <strain evidence="1 2">HENC-02</strain>
    </source>
</reference>
<evidence type="ECO:0000313" key="1">
    <source>
        <dbReference type="EMBL" id="EKM33856.1"/>
    </source>
</evidence>
<organism evidence="1 2">
    <name type="scientific">Vibrio harveyi</name>
    <name type="common">Beneckea harveyi</name>
    <dbReference type="NCBI Taxonomy" id="669"/>
    <lineage>
        <taxon>Bacteria</taxon>
        <taxon>Pseudomonadati</taxon>
        <taxon>Pseudomonadota</taxon>
        <taxon>Gammaproteobacteria</taxon>
        <taxon>Vibrionales</taxon>
        <taxon>Vibrionaceae</taxon>
        <taxon>Vibrio</taxon>
    </lineage>
</organism>